<evidence type="ECO:0000259" key="6">
    <source>
        <dbReference type="PROSITE" id="PS51084"/>
    </source>
</evidence>
<gene>
    <name evidence="7" type="primary">PIK3IP1</name>
</gene>
<dbReference type="Proteomes" id="UP000694402">
    <property type="component" value="Unassembled WGS sequence"/>
</dbReference>
<dbReference type="InterPro" id="IPR001310">
    <property type="entry name" value="Histidine_triad_HIT"/>
</dbReference>
<evidence type="ECO:0000313" key="8">
    <source>
        <dbReference type="Proteomes" id="UP000694402"/>
    </source>
</evidence>
<evidence type="ECO:0000256" key="4">
    <source>
        <dbReference type="PIRSR" id="PIRSR601310-3"/>
    </source>
</evidence>
<dbReference type="SUPFAM" id="SSF54197">
    <property type="entry name" value="HIT-like"/>
    <property type="match status" value="1"/>
</dbReference>
<evidence type="ECO:0000256" key="2">
    <source>
        <dbReference type="ARBA" id="ARBA00025764"/>
    </source>
</evidence>
<feature type="domain" description="HIT" evidence="6">
    <location>
        <begin position="118"/>
        <end position="205"/>
    </location>
</feature>
<dbReference type="InterPro" id="IPR019808">
    <property type="entry name" value="Histidine_triad_CS"/>
</dbReference>
<dbReference type="InterPro" id="IPR036265">
    <property type="entry name" value="HIT-like_sf"/>
</dbReference>
<accession>A0AAZ3NQU2</accession>
<comment type="similarity">
    <text evidence="2">Belongs to the HINT family.</text>
</comment>
<dbReference type="Gene3D" id="3.30.428.10">
    <property type="entry name" value="HIT-like"/>
    <property type="match status" value="1"/>
</dbReference>
<dbReference type="PRINTS" id="PR00332">
    <property type="entry name" value="HISTRIAD"/>
</dbReference>
<sequence length="205" mass="22958">MNNNRVSFFQFILPCFSSQIQSFLIAATLQRGWEVKVELCVLRNLTRLTVLLNTRQINPEASRTNVSVETQFNWQPGSACRHPAHHKESLECNRPMRRPMGLLATTGCDTARDRTRCIAFHDVTPQAPTHFLVVPRKPIVQLSKAEDSDAALLGHMMIVAKKCAEQIGLPKGYRLILNDGPDGGQSVYHIHIHVMGGRQLGWPPG</sequence>
<evidence type="ECO:0000256" key="5">
    <source>
        <dbReference type="PROSITE-ProRule" id="PRU00464"/>
    </source>
</evidence>
<dbReference type="PROSITE" id="PS51084">
    <property type="entry name" value="HIT_2"/>
    <property type="match status" value="1"/>
</dbReference>
<feature type="short sequence motif" description="Histidine triad motif" evidence="4 5">
    <location>
        <begin position="189"/>
        <end position="193"/>
    </location>
</feature>
<keyword evidence="8" id="KW-1185">Reference proteome</keyword>
<evidence type="ECO:0000256" key="3">
    <source>
        <dbReference type="PIRSR" id="PIRSR601310-1"/>
    </source>
</evidence>
<protein>
    <recommendedName>
        <fullName evidence="6">HIT domain-containing protein</fullName>
    </recommendedName>
</protein>
<reference evidence="8" key="1">
    <citation type="journal article" date="2018" name="PLoS ONE">
        <title>Chinook salmon (Oncorhynchus tshawytscha) genome and transcriptome.</title>
        <authorList>
            <person name="Christensen K.A."/>
            <person name="Leong J.S."/>
            <person name="Sakhrani D."/>
            <person name="Biagi C.A."/>
            <person name="Minkley D.R."/>
            <person name="Withler R.E."/>
            <person name="Rondeau E.B."/>
            <person name="Koop B.F."/>
            <person name="Devlin R.H."/>
        </authorList>
    </citation>
    <scope>NUCLEOTIDE SEQUENCE [LARGE SCALE GENOMIC DNA]</scope>
</reference>
<dbReference type="Pfam" id="PF01230">
    <property type="entry name" value="HIT"/>
    <property type="match status" value="1"/>
</dbReference>
<dbReference type="AlphaFoldDB" id="A0AAZ3NQU2"/>
<dbReference type="PANTHER" id="PTHR23089">
    <property type="entry name" value="HISTIDINE TRIAD HIT PROTEIN"/>
    <property type="match status" value="1"/>
</dbReference>
<dbReference type="GeneTree" id="ENSGT00940000157905"/>
<reference evidence="7" key="2">
    <citation type="submission" date="2025-08" db="UniProtKB">
        <authorList>
            <consortium name="Ensembl"/>
        </authorList>
    </citation>
    <scope>IDENTIFICATION</scope>
</reference>
<comment type="catalytic activity">
    <reaction evidence="1">
        <text>adenosine 5'-phosphoramidate + H2O = NH4(+) + AMP</text>
        <dbReference type="Rhea" id="RHEA:67916"/>
        <dbReference type="ChEBI" id="CHEBI:15377"/>
        <dbReference type="ChEBI" id="CHEBI:28938"/>
        <dbReference type="ChEBI" id="CHEBI:57890"/>
        <dbReference type="ChEBI" id="CHEBI:456215"/>
    </reaction>
</comment>
<reference evidence="7" key="3">
    <citation type="submission" date="2025-09" db="UniProtKB">
        <authorList>
            <consortium name="Ensembl"/>
        </authorList>
    </citation>
    <scope>IDENTIFICATION</scope>
</reference>
<feature type="active site" description="Tele-AMP-histidine intermediate" evidence="3">
    <location>
        <position position="191"/>
    </location>
</feature>
<organism evidence="7 8">
    <name type="scientific">Oncorhynchus tshawytscha</name>
    <name type="common">Chinook salmon</name>
    <name type="synonym">Salmo tshawytscha</name>
    <dbReference type="NCBI Taxonomy" id="74940"/>
    <lineage>
        <taxon>Eukaryota</taxon>
        <taxon>Metazoa</taxon>
        <taxon>Chordata</taxon>
        <taxon>Craniata</taxon>
        <taxon>Vertebrata</taxon>
        <taxon>Euteleostomi</taxon>
        <taxon>Actinopterygii</taxon>
        <taxon>Neopterygii</taxon>
        <taxon>Teleostei</taxon>
        <taxon>Protacanthopterygii</taxon>
        <taxon>Salmoniformes</taxon>
        <taxon>Salmonidae</taxon>
        <taxon>Salmoninae</taxon>
        <taxon>Oncorhynchus</taxon>
    </lineage>
</organism>
<dbReference type="InterPro" id="IPR011146">
    <property type="entry name" value="HIT-like"/>
</dbReference>
<dbReference type="GO" id="GO:0003824">
    <property type="term" value="F:catalytic activity"/>
    <property type="evidence" value="ECO:0007669"/>
    <property type="project" value="InterPro"/>
</dbReference>
<name>A0AAZ3NQU2_ONCTS</name>
<evidence type="ECO:0000256" key="1">
    <source>
        <dbReference type="ARBA" id="ARBA00024472"/>
    </source>
</evidence>
<dbReference type="PROSITE" id="PS00892">
    <property type="entry name" value="HIT_1"/>
    <property type="match status" value="1"/>
</dbReference>
<dbReference type="Ensembl" id="ENSOTST00005149531.1">
    <property type="protein sequence ID" value="ENSOTSP00005106822.1"/>
    <property type="gene ID" value="ENSOTSG00005049986.1"/>
</dbReference>
<proteinExistence type="inferred from homology"/>
<evidence type="ECO:0000313" key="7">
    <source>
        <dbReference type="Ensembl" id="ENSOTSP00005106822.1"/>
    </source>
</evidence>